<accession>A0A8B4Q7Q0</accession>
<keyword evidence="5 7" id="KW-0964">Secreted</keyword>
<dbReference type="Pfam" id="PF22638">
    <property type="entry name" value="FlgK_D1"/>
    <property type="match status" value="1"/>
</dbReference>
<evidence type="ECO:0000313" key="13">
    <source>
        <dbReference type="Proteomes" id="UP000294641"/>
    </source>
</evidence>
<keyword evidence="10" id="KW-0969">Cilium</keyword>
<dbReference type="Proteomes" id="UP000254330">
    <property type="component" value="Unassembled WGS sequence"/>
</dbReference>
<keyword evidence="6 7" id="KW-0975">Bacterial flagellum</keyword>
<evidence type="ECO:0000256" key="3">
    <source>
        <dbReference type="ARBA" id="ARBA00009677"/>
    </source>
</evidence>
<dbReference type="Pfam" id="PF06429">
    <property type="entry name" value="Flg_bbr_C"/>
    <property type="match status" value="1"/>
</dbReference>
<dbReference type="EMBL" id="UGNP01000001">
    <property type="protein sequence ID" value="STX08786.1"/>
    <property type="molecule type" value="Genomic_DNA"/>
</dbReference>
<comment type="subcellular location">
    <subcellularLocation>
        <location evidence="1 7">Bacterial flagellum</location>
    </subcellularLocation>
    <subcellularLocation>
        <location evidence="2 7">Secreted</location>
    </subcellularLocation>
</comment>
<comment type="caution">
    <text evidence="10">The sequence shown here is derived from an EMBL/GenBank/DDBJ whole genome shotgun (WGS) entry which is preliminary data.</text>
</comment>
<proteinExistence type="inferred from homology"/>
<keyword evidence="10" id="KW-0282">Flagellum</keyword>
<reference evidence="10 12" key="1">
    <citation type="submission" date="2018-06" db="EMBL/GenBank/DDBJ databases">
        <authorList>
            <consortium name="Pathogen Informatics"/>
            <person name="Doyle S."/>
        </authorList>
    </citation>
    <scope>NUCLEOTIDE SEQUENCE [LARGE SCALE GENOMIC DNA]</scope>
    <source>
        <strain evidence="10 12">NCTC10597</strain>
    </source>
</reference>
<sequence>MASTFMGLETSKRGLSVQQSALYTTGHNISNANTIGYSRQTVQMTPTNGFPGLGMNSPKIPGYLGTGATAGSITRVRDQFIDNQFRQETTNLGFWGSKTEAVKQLEDIFSEPSSYGLNTAFDDFYKAMQDISTTPTNDATRQVAVEKASHLADTFNYINKQLTQVQGDLKNQINVETKNVNSILEQILQLNQQIATVEPNGYLPNDLYDARDNLVDQLSQYVPITITKEGNGGNSQGNAEGTYIISMKLGTSTNGVPDTVELVNKKDAAKLTAQTTTVDPVTGALTDKNFTEDEGYTPFSQFNIVMGGGGAGKTVSMAQMSKGTGVLQSLVDSYGHVEKSADGLTLSAESGTYPKKINDLNKLAAEFAKEFNTIHNSGFTLGQDGKPSVADKDFFVTTDGKPFSAANLAISDAIKNDYSQIAASSTQGESGNGTNAINLAKLKTQVLAGLNGASAQTFYQGMVGDVGVLGEQAVRMAKNSATLQLTIANNKASVSSVSLDEEMTNMIMFQQAYNASARMMTVMDETLDKIINGMGRVGL</sequence>
<reference evidence="11 13" key="2">
    <citation type="submission" date="2019-03" db="EMBL/GenBank/DDBJ databases">
        <title>Genomic Encyclopedia of Type Strains, Phase IV (KMG-IV): sequencing the most valuable type-strain genomes for metagenomic binning, comparative biology and taxonomic classification.</title>
        <authorList>
            <person name="Goeker M."/>
        </authorList>
    </citation>
    <scope>NUCLEOTIDE SEQUENCE [LARGE SCALE GENOMIC DNA]</scope>
    <source>
        <strain evidence="11 13">DSM 20580</strain>
    </source>
</reference>
<evidence type="ECO:0000313" key="12">
    <source>
        <dbReference type="Proteomes" id="UP000254330"/>
    </source>
</evidence>
<evidence type="ECO:0000256" key="2">
    <source>
        <dbReference type="ARBA" id="ARBA00004613"/>
    </source>
</evidence>
<name>A0A8B4Q7Q0_9BACL</name>
<evidence type="ECO:0000256" key="1">
    <source>
        <dbReference type="ARBA" id="ARBA00004365"/>
    </source>
</evidence>
<dbReference type="SUPFAM" id="SSF64518">
    <property type="entry name" value="Phase 1 flagellin"/>
    <property type="match status" value="1"/>
</dbReference>
<dbReference type="InterPro" id="IPR010930">
    <property type="entry name" value="Flg_bb/hook_C_dom"/>
</dbReference>
<dbReference type="PANTHER" id="PTHR30033">
    <property type="entry name" value="FLAGELLAR HOOK-ASSOCIATED PROTEIN 1"/>
    <property type="match status" value="1"/>
</dbReference>
<evidence type="ECO:0000313" key="10">
    <source>
        <dbReference type="EMBL" id="STX08786.1"/>
    </source>
</evidence>
<evidence type="ECO:0000256" key="5">
    <source>
        <dbReference type="ARBA" id="ARBA00022525"/>
    </source>
</evidence>
<dbReference type="NCBIfam" id="TIGR02492">
    <property type="entry name" value="flgK_ends"/>
    <property type="match status" value="1"/>
</dbReference>
<evidence type="ECO:0000259" key="9">
    <source>
        <dbReference type="Pfam" id="PF22638"/>
    </source>
</evidence>
<protein>
    <recommendedName>
        <fullName evidence="4 7">Flagellar hook-associated protein 1</fullName>
        <shortName evidence="7">HAP1</shortName>
    </recommendedName>
</protein>
<keyword evidence="13" id="KW-1185">Reference proteome</keyword>
<evidence type="ECO:0000259" key="8">
    <source>
        <dbReference type="Pfam" id="PF06429"/>
    </source>
</evidence>
<dbReference type="OrthoDB" id="9802553at2"/>
<feature type="domain" description="Flagellar basal-body/hook protein C-terminal" evidence="8">
    <location>
        <begin position="494"/>
        <end position="532"/>
    </location>
</feature>
<dbReference type="GO" id="GO:0005576">
    <property type="term" value="C:extracellular region"/>
    <property type="evidence" value="ECO:0007669"/>
    <property type="project" value="UniProtKB-SubCell"/>
</dbReference>
<gene>
    <name evidence="7 10" type="primary">flgK</name>
    <name evidence="11" type="ORF">DFR61_11218</name>
    <name evidence="10" type="ORF">NCTC10597_00452</name>
</gene>
<dbReference type="InterPro" id="IPR002371">
    <property type="entry name" value="FlgK"/>
</dbReference>
<feature type="domain" description="Flagellar hook-associated protein FlgK helical" evidence="9">
    <location>
        <begin position="103"/>
        <end position="385"/>
    </location>
</feature>
<keyword evidence="10" id="KW-0966">Cell projection</keyword>
<dbReference type="GO" id="GO:0009424">
    <property type="term" value="C:bacterial-type flagellum hook"/>
    <property type="evidence" value="ECO:0007669"/>
    <property type="project" value="UniProtKB-UniRule"/>
</dbReference>
<dbReference type="EMBL" id="SNZG01000012">
    <property type="protein sequence ID" value="TDR39244.1"/>
    <property type="molecule type" value="Genomic_DNA"/>
</dbReference>
<dbReference type="InterPro" id="IPR053927">
    <property type="entry name" value="FlgK_helical"/>
</dbReference>
<dbReference type="Proteomes" id="UP000294641">
    <property type="component" value="Unassembled WGS sequence"/>
</dbReference>
<organism evidence="10 12">
    <name type="scientific">Kurthia zopfii</name>
    <dbReference type="NCBI Taxonomy" id="1650"/>
    <lineage>
        <taxon>Bacteria</taxon>
        <taxon>Bacillati</taxon>
        <taxon>Bacillota</taxon>
        <taxon>Bacilli</taxon>
        <taxon>Bacillales</taxon>
        <taxon>Caryophanaceae</taxon>
        <taxon>Kurthia</taxon>
    </lineage>
</organism>
<dbReference type="PRINTS" id="PR01005">
    <property type="entry name" value="FLGHOOKAP1"/>
</dbReference>
<evidence type="ECO:0000313" key="11">
    <source>
        <dbReference type="EMBL" id="TDR39244.1"/>
    </source>
</evidence>
<dbReference type="PANTHER" id="PTHR30033:SF1">
    <property type="entry name" value="FLAGELLAR HOOK-ASSOCIATED PROTEIN 1"/>
    <property type="match status" value="1"/>
</dbReference>
<dbReference type="GO" id="GO:0044780">
    <property type="term" value="P:bacterial-type flagellum assembly"/>
    <property type="evidence" value="ECO:0007669"/>
    <property type="project" value="InterPro"/>
</dbReference>
<dbReference type="GO" id="GO:0005198">
    <property type="term" value="F:structural molecule activity"/>
    <property type="evidence" value="ECO:0007669"/>
    <property type="project" value="UniProtKB-UniRule"/>
</dbReference>
<dbReference type="RefSeq" id="WP_109349402.1">
    <property type="nucleotide sequence ID" value="NZ_BJUE01000032.1"/>
</dbReference>
<comment type="similarity">
    <text evidence="3 7">Belongs to the flagella basal body rod proteins family.</text>
</comment>
<evidence type="ECO:0000256" key="4">
    <source>
        <dbReference type="ARBA" id="ARBA00016244"/>
    </source>
</evidence>
<dbReference type="AlphaFoldDB" id="A0A8B4Q7Q0"/>
<evidence type="ECO:0000256" key="7">
    <source>
        <dbReference type="RuleBase" id="RU362065"/>
    </source>
</evidence>
<evidence type="ECO:0000256" key="6">
    <source>
        <dbReference type="ARBA" id="ARBA00023143"/>
    </source>
</evidence>